<feature type="domain" description="SsuA/THI5-like" evidence="1">
    <location>
        <begin position="25"/>
        <end position="237"/>
    </location>
</feature>
<dbReference type="Proteomes" id="UP001208938">
    <property type="component" value="Unassembled WGS sequence"/>
</dbReference>
<dbReference type="EMBL" id="JAPDFL010000001">
    <property type="protein sequence ID" value="MCW1931619.1"/>
    <property type="molecule type" value="Genomic_DNA"/>
</dbReference>
<keyword evidence="3" id="KW-1185">Reference proteome</keyword>
<evidence type="ECO:0000259" key="1">
    <source>
        <dbReference type="Pfam" id="PF09084"/>
    </source>
</evidence>
<dbReference type="SUPFAM" id="SSF53850">
    <property type="entry name" value="Periplasmic binding protein-like II"/>
    <property type="match status" value="1"/>
</dbReference>
<dbReference type="PANTHER" id="PTHR31528:SF15">
    <property type="entry name" value="RIBOFLAVIN-BINDING PROTEIN RIBY"/>
    <property type="match status" value="1"/>
</dbReference>
<gene>
    <name evidence="2" type="ORF">OKW52_04915</name>
</gene>
<reference evidence="2 3" key="1">
    <citation type="submission" date="2022-10" db="EMBL/GenBank/DDBJ databases">
        <title>Pararhodobacter sp. nov., isolated from marine algae.</title>
        <authorList>
            <person name="Choi B.J."/>
            <person name="Kim J.M."/>
            <person name="Lee J.K."/>
            <person name="Choi D.G."/>
            <person name="Jeon C.O."/>
        </authorList>
    </citation>
    <scope>NUCLEOTIDE SEQUENCE [LARGE SCALE GENOMIC DNA]</scope>
    <source>
        <strain evidence="2 3">ZQ420</strain>
    </source>
</reference>
<dbReference type="InterPro" id="IPR015168">
    <property type="entry name" value="SsuA/THI5"/>
</dbReference>
<dbReference type="RefSeq" id="WP_264507656.1">
    <property type="nucleotide sequence ID" value="NZ_JAPDFL010000001.1"/>
</dbReference>
<protein>
    <submittedName>
        <fullName evidence="2">ABC transporter substrate-binding protein</fullName>
    </submittedName>
</protein>
<organism evidence="2 3">
    <name type="scientific">Pararhodobacter zhoushanensis</name>
    <dbReference type="NCBI Taxonomy" id="2479545"/>
    <lineage>
        <taxon>Bacteria</taxon>
        <taxon>Pseudomonadati</taxon>
        <taxon>Pseudomonadota</taxon>
        <taxon>Alphaproteobacteria</taxon>
        <taxon>Rhodobacterales</taxon>
        <taxon>Paracoccaceae</taxon>
        <taxon>Pararhodobacter</taxon>
    </lineage>
</organism>
<evidence type="ECO:0000313" key="3">
    <source>
        <dbReference type="Proteomes" id="UP001208938"/>
    </source>
</evidence>
<accession>A0ABT3GVP7</accession>
<evidence type="ECO:0000313" key="2">
    <source>
        <dbReference type="EMBL" id="MCW1931619.1"/>
    </source>
</evidence>
<name>A0ABT3GVP7_9RHOB</name>
<dbReference type="Pfam" id="PF09084">
    <property type="entry name" value="NMT1"/>
    <property type="match status" value="1"/>
</dbReference>
<proteinExistence type="predicted"/>
<dbReference type="InterPro" id="IPR027939">
    <property type="entry name" value="NMT1/THI5"/>
</dbReference>
<dbReference type="Gene3D" id="3.40.190.10">
    <property type="entry name" value="Periplasmic binding protein-like II"/>
    <property type="match status" value="2"/>
</dbReference>
<comment type="caution">
    <text evidence="2">The sequence shown here is derived from an EMBL/GenBank/DDBJ whole genome shotgun (WGS) entry which is preliminary data.</text>
</comment>
<dbReference type="PANTHER" id="PTHR31528">
    <property type="entry name" value="4-AMINO-5-HYDROXYMETHYL-2-METHYLPYRIMIDINE PHOSPHATE SYNTHASE THI11-RELATED"/>
    <property type="match status" value="1"/>
</dbReference>
<sequence>MLAVPAVAQTSVPFTLDWRFEGPAAPYFLAVDNGHFAAEGMEVEISPGQGSLDAIPKVATGAYPIGFSDMASLIKFLDQNPDAPVTGVMMMYDVPAFAIVGRRSLGVETPADLEGRTLGAPPPDGAWAQFPVFAAAQGLDVSTITVEPVGFPTREPMLAAGEVDAVTGFSFTSSLSTMRLGVPEDDIVVMLMADYGVELYGNVIIVNTDWAEANPELVTGFLRAVAMGVRDAAADPAAGVAAIAARNPALDSDLEVARLNMALRDNILTPWVMEHGIGNIDAERFATSLEQIAMSYTFTNPVDASRYFTDAYLPTDGSLMMQ</sequence>